<dbReference type="EMBL" id="UINC01028213">
    <property type="protein sequence ID" value="SVB08796.1"/>
    <property type="molecule type" value="Genomic_DNA"/>
</dbReference>
<reference evidence="1" key="1">
    <citation type="submission" date="2018-05" db="EMBL/GenBank/DDBJ databases">
        <authorList>
            <person name="Lanie J.A."/>
            <person name="Ng W.-L."/>
            <person name="Kazmierczak K.M."/>
            <person name="Andrzejewski T.M."/>
            <person name="Davidsen T.M."/>
            <person name="Wayne K.J."/>
            <person name="Tettelin H."/>
            <person name="Glass J.I."/>
            <person name="Rusch D."/>
            <person name="Podicherti R."/>
            <person name="Tsui H.-C.T."/>
            <person name="Winkler M.E."/>
        </authorList>
    </citation>
    <scope>NUCLEOTIDE SEQUENCE</scope>
</reference>
<sequence length="208" mass="24616">MPLSEKDKIVKAVDDAYLKNKDRLIKFFSDKGFNKSESANLAHTMKNAVYFLETHEYDRHDIEISLRNEIKEELASRKKEIVSLMGSKNILKDIIPEMDWDAMLEFQIKLIDEHEFNKTRAGKNKSLQMALEPLFWRFARLQIGQSRQVNIVFDLFEDFNFDDYARDDYHTPNQILGKKEKKERIRKQFQQPAMKSRQGYAALFGWAD</sequence>
<gene>
    <name evidence="1" type="ORF">METZ01_LOCUS161650</name>
</gene>
<dbReference type="AlphaFoldDB" id="A0A382B4R5"/>
<accession>A0A382B4R5</accession>
<protein>
    <submittedName>
        <fullName evidence="1">Uncharacterized protein</fullName>
    </submittedName>
</protein>
<evidence type="ECO:0000313" key="1">
    <source>
        <dbReference type="EMBL" id="SVB08796.1"/>
    </source>
</evidence>
<organism evidence="1">
    <name type="scientific">marine metagenome</name>
    <dbReference type="NCBI Taxonomy" id="408172"/>
    <lineage>
        <taxon>unclassified sequences</taxon>
        <taxon>metagenomes</taxon>
        <taxon>ecological metagenomes</taxon>
    </lineage>
</organism>
<proteinExistence type="predicted"/>
<name>A0A382B4R5_9ZZZZ</name>